<accession>B7KGV6</accession>
<dbReference type="Pfam" id="PF08819">
    <property type="entry name" value="DUF1802"/>
    <property type="match status" value="1"/>
</dbReference>
<evidence type="ECO:0000313" key="2">
    <source>
        <dbReference type="Proteomes" id="UP000002384"/>
    </source>
</evidence>
<name>B7KGV6_GLOC7</name>
<keyword evidence="2" id="KW-1185">Reference proteome</keyword>
<dbReference type="RefSeq" id="WP_015957023.1">
    <property type="nucleotide sequence ID" value="NC_011729.1"/>
</dbReference>
<proteinExistence type="predicted"/>
<dbReference type="AlphaFoldDB" id="B7KGV6"/>
<dbReference type="EMBL" id="CP001291">
    <property type="protein sequence ID" value="ACK73443.1"/>
    <property type="molecule type" value="Genomic_DNA"/>
</dbReference>
<dbReference type="eggNOG" id="COG4293">
    <property type="taxonomic scope" value="Bacteria"/>
</dbReference>
<protein>
    <recommendedName>
        <fullName evidence="3">DUF1802 family protein</fullName>
    </recommendedName>
</protein>
<dbReference type="Proteomes" id="UP000002384">
    <property type="component" value="Chromosome"/>
</dbReference>
<reference evidence="2" key="1">
    <citation type="journal article" date="2011" name="MBio">
        <title>Novel metabolic attributes of the genus Cyanothece, comprising a group of unicellular nitrogen-fixing Cyanobacteria.</title>
        <authorList>
            <person name="Bandyopadhyay A."/>
            <person name="Elvitigala T."/>
            <person name="Welsh E."/>
            <person name="Stockel J."/>
            <person name="Liberton M."/>
            <person name="Min H."/>
            <person name="Sherman L.A."/>
            <person name="Pakrasi H.B."/>
        </authorList>
    </citation>
    <scope>NUCLEOTIDE SEQUENCE [LARGE SCALE GENOMIC DNA]</scope>
    <source>
        <strain evidence="2">PCC 7424</strain>
    </source>
</reference>
<organism evidence="1 2">
    <name type="scientific">Gloeothece citriformis (strain PCC 7424)</name>
    <name type="common">Cyanothece sp. (strain PCC 7424)</name>
    <dbReference type="NCBI Taxonomy" id="65393"/>
    <lineage>
        <taxon>Bacteria</taxon>
        <taxon>Bacillati</taxon>
        <taxon>Cyanobacteriota</taxon>
        <taxon>Cyanophyceae</taxon>
        <taxon>Oscillatoriophycideae</taxon>
        <taxon>Chroococcales</taxon>
        <taxon>Aphanothecaceae</taxon>
        <taxon>Gloeothece</taxon>
        <taxon>Gloeothece citriformis</taxon>
    </lineage>
</organism>
<dbReference type="PIRSF" id="PIRSF018957">
    <property type="entry name" value="UCP018957"/>
    <property type="match status" value="1"/>
</dbReference>
<dbReference type="InterPro" id="IPR014923">
    <property type="entry name" value="DUF1802"/>
</dbReference>
<dbReference type="InterPro" id="IPR008307">
    <property type="entry name" value="UCP018957"/>
</dbReference>
<dbReference type="HOGENOM" id="CLU_085858_3_0_3"/>
<dbReference type="STRING" id="65393.PCC7424_5092"/>
<dbReference type="OrthoDB" id="9808776at2"/>
<evidence type="ECO:0008006" key="3">
    <source>
        <dbReference type="Google" id="ProtNLM"/>
    </source>
</evidence>
<evidence type="ECO:0000313" key="1">
    <source>
        <dbReference type="EMBL" id="ACK73443.1"/>
    </source>
</evidence>
<dbReference type="KEGG" id="cyc:PCC7424_5092"/>
<sequence length="192" mass="22187">MSISTLQTNHALKEWEVAINALEVGKTILLLRKGGIEEVSAQFEVKYRQVLLYPTYEHQNPNLLKPDYSIQVTPVTSGWHPDSIRIGSWAEITDIFAVSDAIKLKQLFPYHIWNQEFITDKLKWKPRQPLYLLLLRVYLLPHPVMIPYTSDYGGCKSWIDLQESIDLERTQPIFNDTDYQQQVSAIATIVKG</sequence>
<gene>
    <name evidence="1" type="ordered locus">PCC7424_5092</name>
</gene>